<dbReference type="Proteomes" id="UP000014977">
    <property type="component" value="Unassembled WGS sequence"/>
</dbReference>
<evidence type="ECO:0000256" key="4">
    <source>
        <dbReference type="ARBA" id="ARBA00022449"/>
    </source>
</evidence>
<feature type="transmembrane region" description="Helical" evidence="12">
    <location>
        <begin position="171"/>
        <end position="189"/>
    </location>
</feature>
<evidence type="ECO:0000256" key="7">
    <source>
        <dbReference type="ARBA" id="ARBA00022989"/>
    </source>
</evidence>
<reference evidence="14 15" key="1">
    <citation type="journal article" date="2013" name="Genome Announc.">
        <title>Draft genome sequences for three mercury-methylating, sulfate-reducing bacteria.</title>
        <authorList>
            <person name="Brown S.D."/>
            <person name="Hurt R.A.Jr."/>
            <person name="Gilmour C.C."/>
            <person name="Elias D.A."/>
        </authorList>
    </citation>
    <scope>NUCLEOTIDE SEQUENCE [LARGE SCALE GENOMIC DNA]</scope>
    <source>
        <strain evidence="14 15">DSM 2059</strain>
    </source>
</reference>
<dbReference type="OrthoDB" id="9809206at2"/>
<feature type="transmembrane region" description="Helical" evidence="12">
    <location>
        <begin position="130"/>
        <end position="151"/>
    </location>
</feature>
<keyword evidence="6 12" id="KW-0812">Transmembrane</keyword>
<gene>
    <name evidence="14" type="ORF">dsmv_1622</name>
</gene>
<comment type="caution">
    <text evidence="14">The sequence shown here is derived from an EMBL/GenBank/DDBJ whole genome shotgun (WGS) entry which is preliminary data.</text>
</comment>
<dbReference type="RefSeq" id="WP_020876006.1">
    <property type="nucleotide sequence ID" value="NZ_ATHJ01000065.1"/>
</dbReference>
<name>S7TZ89_DESML</name>
<dbReference type="InterPro" id="IPR018422">
    <property type="entry name" value="Cation/H_exchanger_CPA1"/>
</dbReference>
<feature type="transmembrane region" description="Helical" evidence="12">
    <location>
        <begin position="354"/>
        <end position="374"/>
    </location>
</feature>
<dbReference type="GO" id="GO:0015385">
    <property type="term" value="F:sodium:proton antiporter activity"/>
    <property type="evidence" value="ECO:0007669"/>
    <property type="project" value="InterPro"/>
</dbReference>
<dbReference type="Gene3D" id="6.10.140.1330">
    <property type="match status" value="1"/>
</dbReference>
<comment type="similarity">
    <text evidence="2">Belongs to the monovalent cation:proton antiporter 1 (CPA1) transporter (TC 2.A.36) family.</text>
</comment>
<dbReference type="EMBL" id="ATHJ01000065">
    <property type="protein sequence ID" value="EPR42496.1"/>
    <property type="molecule type" value="Genomic_DNA"/>
</dbReference>
<feature type="transmembrane region" description="Helical" evidence="12">
    <location>
        <begin position="201"/>
        <end position="224"/>
    </location>
</feature>
<evidence type="ECO:0000313" key="15">
    <source>
        <dbReference type="Proteomes" id="UP000014977"/>
    </source>
</evidence>
<keyword evidence="7 12" id="KW-1133">Transmembrane helix</keyword>
<keyword evidence="11" id="KW-0739">Sodium transport</keyword>
<dbReference type="GO" id="GO:0015386">
    <property type="term" value="F:potassium:proton antiporter activity"/>
    <property type="evidence" value="ECO:0007669"/>
    <property type="project" value="TreeGrafter"/>
</dbReference>
<keyword evidence="3" id="KW-0813">Transport</keyword>
<dbReference type="Pfam" id="PF00999">
    <property type="entry name" value="Na_H_Exchanger"/>
    <property type="match status" value="1"/>
</dbReference>
<feature type="domain" description="Cation/H+ exchanger transmembrane" evidence="13">
    <location>
        <begin position="10"/>
        <end position="405"/>
    </location>
</feature>
<evidence type="ECO:0000256" key="1">
    <source>
        <dbReference type="ARBA" id="ARBA00004651"/>
    </source>
</evidence>
<dbReference type="GO" id="GO:0051453">
    <property type="term" value="P:regulation of intracellular pH"/>
    <property type="evidence" value="ECO:0007669"/>
    <property type="project" value="TreeGrafter"/>
</dbReference>
<dbReference type="GO" id="GO:0005886">
    <property type="term" value="C:plasma membrane"/>
    <property type="evidence" value="ECO:0007669"/>
    <property type="project" value="UniProtKB-SubCell"/>
</dbReference>
<accession>S7TZ89</accession>
<evidence type="ECO:0000256" key="11">
    <source>
        <dbReference type="ARBA" id="ARBA00023201"/>
    </source>
</evidence>
<dbReference type="InterPro" id="IPR006153">
    <property type="entry name" value="Cation/H_exchanger_TM"/>
</dbReference>
<keyword evidence="4" id="KW-0050">Antiport</keyword>
<dbReference type="eggNOG" id="COG0025">
    <property type="taxonomic scope" value="Bacteria"/>
</dbReference>
<keyword evidence="15" id="KW-1185">Reference proteome</keyword>
<sequence>MFDIAVACLVLTAVLAYFNHRFIGLPTTIGVMTIALVLSLVIVGLDRLGISALHDYEVSFLAAIDFSDVLMEGMLSLLLFAGALHVDLGSLSEFRWSVGLLAIAGTVSSAAIIGFGLWHLLPLTGIPLPLPYCLIFGALISPTDPVAVMGIMKSAGAPKNLEVVIMGESLFNDGIGVVLFSILLGFLAGNTPPTLTDGILLIIREAGGGILFGLTLGSLTYIMLKSIDNYQVEVLITLAAVMGGYALASRLHVSGPLAMVVTGLFIGNHGRRLAMSDRTRENLDTFWELIDEILNMLLFMLIGLEVILISFSVNLLIAIQIVIVLTLLARLFTVGMPTGLFGEQFRLPRGSWKVLTWGGLRGGISVALALSLPHGPAREVVLALTYSVVIFSILGQGLTIGSLARKVVPAHRAG</sequence>
<organism evidence="14 15">
    <name type="scientific">Desulfococcus multivorans DSM 2059</name>
    <dbReference type="NCBI Taxonomy" id="1121405"/>
    <lineage>
        <taxon>Bacteria</taxon>
        <taxon>Pseudomonadati</taxon>
        <taxon>Thermodesulfobacteriota</taxon>
        <taxon>Desulfobacteria</taxon>
        <taxon>Desulfobacterales</taxon>
        <taxon>Desulfococcaceae</taxon>
        <taxon>Desulfococcus</taxon>
    </lineage>
</organism>
<dbReference type="GO" id="GO:0098719">
    <property type="term" value="P:sodium ion import across plasma membrane"/>
    <property type="evidence" value="ECO:0007669"/>
    <property type="project" value="TreeGrafter"/>
</dbReference>
<keyword evidence="10 12" id="KW-0472">Membrane</keyword>
<evidence type="ECO:0000256" key="5">
    <source>
        <dbReference type="ARBA" id="ARBA00022475"/>
    </source>
</evidence>
<dbReference type="PANTHER" id="PTHR10110:SF195">
    <property type="entry name" value="NA(+)_H(+) ANTIPORTER NHAS2"/>
    <property type="match status" value="1"/>
</dbReference>
<keyword evidence="5" id="KW-1003">Cell membrane</keyword>
<evidence type="ECO:0000259" key="13">
    <source>
        <dbReference type="Pfam" id="PF00999"/>
    </source>
</evidence>
<feature type="transmembrane region" description="Helical" evidence="12">
    <location>
        <begin position="380"/>
        <end position="404"/>
    </location>
</feature>
<dbReference type="PANTHER" id="PTHR10110">
    <property type="entry name" value="SODIUM/HYDROGEN EXCHANGER"/>
    <property type="match status" value="1"/>
</dbReference>
<feature type="transmembrane region" description="Helical" evidence="12">
    <location>
        <begin position="96"/>
        <end position="118"/>
    </location>
</feature>
<protein>
    <submittedName>
        <fullName evidence="14">Sodium/hydrogen exchanger</fullName>
    </submittedName>
</protein>
<evidence type="ECO:0000313" key="14">
    <source>
        <dbReference type="EMBL" id="EPR42496.1"/>
    </source>
</evidence>
<dbReference type="PATRIC" id="fig|1121405.3.peg.1065"/>
<evidence type="ECO:0000256" key="10">
    <source>
        <dbReference type="ARBA" id="ARBA00023136"/>
    </source>
</evidence>
<keyword evidence="8" id="KW-0915">Sodium</keyword>
<feature type="transmembrane region" description="Helical" evidence="12">
    <location>
        <begin position="26"/>
        <end position="46"/>
    </location>
</feature>
<comment type="subcellular location">
    <subcellularLocation>
        <location evidence="1">Cell membrane</location>
        <topology evidence="1">Multi-pass membrane protein</topology>
    </subcellularLocation>
</comment>
<evidence type="ECO:0000256" key="3">
    <source>
        <dbReference type="ARBA" id="ARBA00022448"/>
    </source>
</evidence>
<dbReference type="AlphaFoldDB" id="S7TZ89"/>
<keyword evidence="9" id="KW-0406">Ion transport</keyword>
<evidence type="ECO:0000256" key="2">
    <source>
        <dbReference type="ARBA" id="ARBA00007367"/>
    </source>
</evidence>
<evidence type="ECO:0000256" key="6">
    <source>
        <dbReference type="ARBA" id="ARBA00022692"/>
    </source>
</evidence>
<evidence type="ECO:0000256" key="8">
    <source>
        <dbReference type="ARBA" id="ARBA00023053"/>
    </source>
</evidence>
<feature type="transmembrane region" description="Helical" evidence="12">
    <location>
        <begin position="317"/>
        <end position="342"/>
    </location>
</feature>
<evidence type="ECO:0000256" key="9">
    <source>
        <dbReference type="ARBA" id="ARBA00023065"/>
    </source>
</evidence>
<feature type="transmembrane region" description="Helical" evidence="12">
    <location>
        <begin position="58"/>
        <end position="84"/>
    </location>
</feature>
<dbReference type="STRING" id="897.B2D07_07310"/>
<evidence type="ECO:0000256" key="12">
    <source>
        <dbReference type="SAM" id="Phobius"/>
    </source>
</evidence>
<proteinExistence type="inferred from homology"/>